<dbReference type="InterPro" id="IPR050780">
    <property type="entry name" value="Mucin_vWF_Thrombospondin_sf"/>
</dbReference>
<dbReference type="Ensembl" id="ENSLBET00000025856.1">
    <property type="protein sequence ID" value="ENSLBEP00000024593.1"/>
    <property type="gene ID" value="ENSLBEG00000018818.1"/>
</dbReference>
<evidence type="ECO:0000256" key="3">
    <source>
        <dbReference type="ARBA" id="ARBA00023157"/>
    </source>
</evidence>
<dbReference type="InterPro" id="IPR006208">
    <property type="entry name" value="Glyco_hormone_CN"/>
</dbReference>
<protein>
    <recommendedName>
        <fullName evidence="5">CTCK domain-containing protein</fullName>
    </recommendedName>
</protein>
<dbReference type="GO" id="GO:0005615">
    <property type="term" value="C:extracellular space"/>
    <property type="evidence" value="ECO:0007669"/>
    <property type="project" value="TreeGrafter"/>
</dbReference>
<keyword evidence="2" id="KW-0964">Secreted</keyword>
<dbReference type="AlphaFoldDB" id="A0A3Q3G0I2"/>
<accession>A0A3Q3G0I2</accession>
<dbReference type="PROSITE" id="PS01185">
    <property type="entry name" value="CTCK_1"/>
    <property type="match status" value="1"/>
</dbReference>
<dbReference type="Pfam" id="PF00007">
    <property type="entry name" value="Cys_knot"/>
    <property type="match status" value="1"/>
</dbReference>
<evidence type="ECO:0000256" key="1">
    <source>
        <dbReference type="ARBA" id="ARBA00004613"/>
    </source>
</evidence>
<evidence type="ECO:0000256" key="2">
    <source>
        <dbReference type="ARBA" id="ARBA00022525"/>
    </source>
</evidence>
<dbReference type="PROSITE" id="PS01225">
    <property type="entry name" value="CTCK_2"/>
    <property type="match status" value="1"/>
</dbReference>
<evidence type="ECO:0000313" key="6">
    <source>
        <dbReference type="Ensembl" id="ENSLBEP00000024593.1"/>
    </source>
</evidence>
<evidence type="ECO:0000259" key="5">
    <source>
        <dbReference type="PROSITE" id="PS01225"/>
    </source>
</evidence>
<dbReference type="InterPro" id="IPR029034">
    <property type="entry name" value="Cystine-knot_cytokine"/>
</dbReference>
<dbReference type="GeneTree" id="ENSGT01150000287139"/>
<dbReference type="Gene3D" id="2.10.90.10">
    <property type="entry name" value="Cystine-knot cytokines"/>
    <property type="match status" value="1"/>
</dbReference>
<comment type="caution">
    <text evidence="4">Lacks conserved residue(s) required for the propagation of feature annotation.</text>
</comment>
<comment type="subcellular location">
    <subcellularLocation>
        <location evidence="1">Secreted</location>
    </subcellularLocation>
</comment>
<dbReference type="Proteomes" id="UP000261660">
    <property type="component" value="Unplaced"/>
</dbReference>
<reference evidence="6" key="1">
    <citation type="submission" date="2025-08" db="UniProtKB">
        <authorList>
            <consortium name="Ensembl"/>
        </authorList>
    </citation>
    <scope>IDENTIFICATION</scope>
</reference>
<dbReference type="InParanoid" id="A0A3Q3G0I2"/>
<evidence type="ECO:0000256" key="4">
    <source>
        <dbReference type="PROSITE-ProRule" id="PRU00039"/>
    </source>
</evidence>
<sequence length="92" mass="9719">MQKNTTYLQIKNCKSIVEVEITACVGSCGASSSIYSAESNSMIHACSCCQEIATSEKEVGMTCTDGSKITHTYISVDKCGCHVAECPKGING</sequence>
<keyword evidence="7" id="KW-1185">Reference proteome</keyword>
<dbReference type="PANTHER" id="PTHR11339">
    <property type="entry name" value="EXTRACELLULAR MATRIX GLYCOPROTEIN RELATED"/>
    <property type="match status" value="1"/>
</dbReference>
<dbReference type="PANTHER" id="PTHR11339:SF408">
    <property type="entry name" value="MUCIN-5B"/>
    <property type="match status" value="1"/>
</dbReference>
<feature type="domain" description="CTCK" evidence="5">
    <location>
        <begin position="1"/>
        <end position="87"/>
    </location>
</feature>
<keyword evidence="3" id="KW-1015">Disulfide bond</keyword>
<organism evidence="6 7">
    <name type="scientific">Labrus bergylta</name>
    <name type="common">ballan wrasse</name>
    <dbReference type="NCBI Taxonomy" id="56723"/>
    <lineage>
        <taxon>Eukaryota</taxon>
        <taxon>Metazoa</taxon>
        <taxon>Chordata</taxon>
        <taxon>Craniata</taxon>
        <taxon>Vertebrata</taxon>
        <taxon>Euteleostomi</taxon>
        <taxon>Actinopterygii</taxon>
        <taxon>Neopterygii</taxon>
        <taxon>Teleostei</taxon>
        <taxon>Neoteleostei</taxon>
        <taxon>Acanthomorphata</taxon>
        <taxon>Eupercaria</taxon>
        <taxon>Labriformes</taxon>
        <taxon>Labridae</taxon>
        <taxon>Labrus</taxon>
    </lineage>
</organism>
<dbReference type="SMART" id="SM00041">
    <property type="entry name" value="CT"/>
    <property type="match status" value="1"/>
</dbReference>
<proteinExistence type="predicted"/>
<dbReference type="STRING" id="56723.ENSLBEP00000024593"/>
<dbReference type="GO" id="GO:0031012">
    <property type="term" value="C:extracellular matrix"/>
    <property type="evidence" value="ECO:0007669"/>
    <property type="project" value="TreeGrafter"/>
</dbReference>
<reference evidence="6" key="2">
    <citation type="submission" date="2025-09" db="UniProtKB">
        <authorList>
            <consortium name="Ensembl"/>
        </authorList>
    </citation>
    <scope>IDENTIFICATION</scope>
</reference>
<dbReference type="InterPro" id="IPR006207">
    <property type="entry name" value="Cys_knot_C"/>
</dbReference>
<evidence type="ECO:0000313" key="7">
    <source>
        <dbReference type="Proteomes" id="UP000261660"/>
    </source>
</evidence>
<name>A0A3Q3G0I2_9LABR</name>